<dbReference type="PROSITE" id="PS50925">
    <property type="entry name" value="BLUF"/>
    <property type="match status" value="1"/>
</dbReference>
<accession>A0A1I5QSW5</accession>
<dbReference type="STRING" id="634430.SAMN04488241_102261"/>
<protein>
    <submittedName>
        <fullName evidence="2">Sensors of blue-light using FAD</fullName>
    </submittedName>
</protein>
<dbReference type="Pfam" id="PF04940">
    <property type="entry name" value="BLUF"/>
    <property type="match status" value="1"/>
</dbReference>
<reference evidence="3" key="1">
    <citation type="submission" date="2016-10" db="EMBL/GenBank/DDBJ databases">
        <authorList>
            <person name="Varghese N."/>
            <person name="Submissions S."/>
        </authorList>
    </citation>
    <scope>NUCLEOTIDE SEQUENCE [LARGE SCALE GENOMIC DNA]</scope>
    <source>
        <strain evidence="3">CGMCC 1.9113</strain>
    </source>
</reference>
<organism evidence="2 3">
    <name type="scientific">Sphingomonas rubra</name>
    <dbReference type="NCBI Taxonomy" id="634430"/>
    <lineage>
        <taxon>Bacteria</taxon>
        <taxon>Pseudomonadati</taxon>
        <taxon>Pseudomonadota</taxon>
        <taxon>Alphaproteobacteria</taxon>
        <taxon>Sphingomonadales</taxon>
        <taxon>Sphingomonadaceae</taxon>
        <taxon>Sphingomonas</taxon>
    </lineage>
</organism>
<dbReference type="EMBL" id="FOXP01000002">
    <property type="protein sequence ID" value="SFP49303.1"/>
    <property type="molecule type" value="Genomic_DNA"/>
</dbReference>
<dbReference type="InterPro" id="IPR036046">
    <property type="entry name" value="Acylphosphatase-like_dom_sf"/>
</dbReference>
<sequence length="131" mass="14532">MRQLLYVSSRPMRIAVNIGDILHQSRRNNGAAGVTGLLYTDGTRFLQVIEGPEDAVDETFARIKADPRHRAVVILSDRTVTTREFGDWSMARPQDTDDEDAFDARLDRLLSGASDSVRGTFRGLVAARRAA</sequence>
<dbReference type="RefSeq" id="WP_093331413.1">
    <property type="nucleotide sequence ID" value="NZ_FOXP01000002.1"/>
</dbReference>
<evidence type="ECO:0000313" key="3">
    <source>
        <dbReference type="Proteomes" id="UP000199586"/>
    </source>
</evidence>
<feature type="domain" description="BLUF" evidence="1">
    <location>
        <begin position="1"/>
        <end position="91"/>
    </location>
</feature>
<dbReference type="GO" id="GO:0009882">
    <property type="term" value="F:blue light photoreceptor activity"/>
    <property type="evidence" value="ECO:0007669"/>
    <property type="project" value="InterPro"/>
</dbReference>
<evidence type="ECO:0000259" key="1">
    <source>
        <dbReference type="PROSITE" id="PS50925"/>
    </source>
</evidence>
<dbReference type="SUPFAM" id="SSF54975">
    <property type="entry name" value="Acylphosphatase/BLUF domain-like"/>
    <property type="match status" value="1"/>
</dbReference>
<proteinExistence type="predicted"/>
<dbReference type="SMART" id="SM01034">
    <property type="entry name" value="BLUF"/>
    <property type="match status" value="1"/>
</dbReference>
<dbReference type="Gene3D" id="3.30.70.100">
    <property type="match status" value="1"/>
</dbReference>
<evidence type="ECO:0000313" key="2">
    <source>
        <dbReference type="EMBL" id="SFP49303.1"/>
    </source>
</evidence>
<gene>
    <name evidence="2" type="ORF">SAMN04488241_102261</name>
</gene>
<dbReference type="Proteomes" id="UP000199586">
    <property type="component" value="Unassembled WGS sequence"/>
</dbReference>
<name>A0A1I5QSW5_9SPHN</name>
<dbReference type="OrthoDB" id="196105at2"/>
<dbReference type="GO" id="GO:0071949">
    <property type="term" value="F:FAD binding"/>
    <property type="evidence" value="ECO:0007669"/>
    <property type="project" value="InterPro"/>
</dbReference>
<dbReference type="AlphaFoldDB" id="A0A1I5QSW5"/>
<dbReference type="InterPro" id="IPR007024">
    <property type="entry name" value="BLUF_domain"/>
</dbReference>
<keyword evidence="3" id="KW-1185">Reference proteome</keyword>